<feature type="compositionally biased region" description="Basic residues" evidence="2">
    <location>
        <begin position="866"/>
        <end position="875"/>
    </location>
</feature>
<dbReference type="GO" id="GO:0008270">
    <property type="term" value="F:zinc ion binding"/>
    <property type="evidence" value="ECO:0007669"/>
    <property type="project" value="UniProtKB-KW"/>
</dbReference>
<feature type="compositionally biased region" description="Basic and acidic residues" evidence="2">
    <location>
        <begin position="178"/>
        <end position="192"/>
    </location>
</feature>
<dbReference type="PANTHER" id="PTHR37701:SF17">
    <property type="entry name" value="METHYL BINDING DOMAIN117"/>
    <property type="match status" value="1"/>
</dbReference>
<feature type="domain" description="C2H2-type" evidence="3">
    <location>
        <begin position="646"/>
        <end position="670"/>
    </location>
</feature>
<feature type="compositionally biased region" description="Acidic residues" evidence="2">
    <location>
        <begin position="121"/>
        <end position="133"/>
    </location>
</feature>
<dbReference type="InterPro" id="IPR036236">
    <property type="entry name" value="Znf_C2H2_sf"/>
</dbReference>
<sequence>MTVLLLSSSSNEERGTRRMRDSARSTGATPTASTTTWLVKSEEFGEGSYLDFISLPIIRLDEFEQDELRLLAEFSGDFPEARFQNIVIPKIDRRIFNESAGSRRQTYGKCFASRHWNTGSDDSDDTEDDEEDSEPARSRSRGRPRKKQKKERKVNVPEKTRSAKAVARVIVERKERLRIRDTSSQGGKKELHSSSAADMKVVSWIRRIQRQNPASDSSDVSDRINLAEKTTMTTTMTTSTAKRGRPRKPVSNGLPINASTPDSLADNSSKKPKQEISSLEIEEISEEGLGRRTRKRRASTNYSVGSGLVDGRESKRRADVAIMVGRNGEIGPKDDTVKTYYGEEELMEILRQMKGKWSSAQMKRKFVDATGFPKGWTVLVGMRHANNGRAYFDYREWRSPEGRIWTSYKEAAAYLLSTVGKDISIEGELSPSFAGQEDGCEQNTLAVDGENDLGQNLVNSSSFAALLHAHDSQLFFEPQAEGGLHSLERNLSQDLQDLDQGAREASTDHSQPSGGHLDKFLRVSCRSDNVAISTQAFGEQVTIKMEPSKRRAYRGSSRNLLGTDRILKNRQSDCEVQDLNVCVNRTRDAKPEECQSAREVEGSKDRRESFDDLLENKLDDRGNSMPLNRNSLVLHRMQTVSHERGHVCRVCGTSFLSSYKLRRHMRRSKHLKVLNCEVCRKKFTSLTHLLGHRLKMGHLRVSKEHPGPNRMPAENSKTQEKVSQSVMSNIVFGLLSDVRSSDQGRNLQEPCTLRQPANRPMDKTRGAGNSLPSRTETVKGKVVEVPSCEKPDVFKCQVCHKVFNHQSRFWGHLSAHSSKKKGKVVASPKKRLNRPRTLQDTDGVYECDVCHKIFNHQSKFWGHSSMHSRKKRKAPHSSTLLDPESERLVSRTVEDPEPNVMELDSCSNGVEMGPIVNQCHMWEKLPPAFLPRVPKRRGRNERRKSWLQGPVGYEHRTNSLFATRQIFSHCPFY</sequence>
<keyword evidence="5" id="KW-1185">Reference proteome</keyword>
<evidence type="ECO:0000313" key="4">
    <source>
        <dbReference type="EMBL" id="KAL3701914.1"/>
    </source>
</evidence>
<comment type="caution">
    <text evidence="4">The sequence shown here is derived from an EMBL/GenBank/DDBJ whole genome shotgun (WGS) entry which is preliminary data.</text>
</comment>
<dbReference type="SUPFAM" id="SSF57667">
    <property type="entry name" value="beta-beta-alpha zinc fingers"/>
    <property type="match status" value="2"/>
</dbReference>
<dbReference type="PROSITE" id="PS50157">
    <property type="entry name" value="ZINC_FINGER_C2H2_2"/>
    <property type="match status" value="3"/>
</dbReference>
<evidence type="ECO:0000256" key="1">
    <source>
        <dbReference type="PROSITE-ProRule" id="PRU00042"/>
    </source>
</evidence>
<dbReference type="Gene3D" id="3.30.160.60">
    <property type="entry name" value="Classic Zinc Finger"/>
    <property type="match status" value="2"/>
</dbReference>
<feature type="domain" description="C2H2-type" evidence="3">
    <location>
        <begin position="794"/>
        <end position="821"/>
    </location>
</feature>
<gene>
    <name evidence="4" type="ORF">R1sor_019936</name>
</gene>
<protein>
    <recommendedName>
        <fullName evidence="3">C2H2-type domain-containing protein</fullName>
    </recommendedName>
</protein>
<feature type="region of interest" description="Disordered" evidence="2">
    <location>
        <begin position="862"/>
        <end position="892"/>
    </location>
</feature>
<organism evidence="4 5">
    <name type="scientific">Riccia sorocarpa</name>
    <dbReference type="NCBI Taxonomy" id="122646"/>
    <lineage>
        <taxon>Eukaryota</taxon>
        <taxon>Viridiplantae</taxon>
        <taxon>Streptophyta</taxon>
        <taxon>Embryophyta</taxon>
        <taxon>Marchantiophyta</taxon>
        <taxon>Marchantiopsida</taxon>
        <taxon>Marchantiidae</taxon>
        <taxon>Marchantiales</taxon>
        <taxon>Ricciaceae</taxon>
        <taxon>Riccia</taxon>
    </lineage>
</organism>
<proteinExistence type="predicted"/>
<dbReference type="InterPro" id="IPR013087">
    <property type="entry name" value="Znf_C2H2_type"/>
</dbReference>
<feature type="compositionally biased region" description="Basic residues" evidence="2">
    <location>
        <begin position="138"/>
        <end position="152"/>
    </location>
</feature>
<feature type="compositionally biased region" description="Polar residues" evidence="2">
    <location>
        <begin position="257"/>
        <end position="267"/>
    </location>
</feature>
<feature type="region of interest" description="Disordered" evidence="2">
    <location>
        <begin position="753"/>
        <end position="774"/>
    </location>
</feature>
<dbReference type="SMART" id="SM00355">
    <property type="entry name" value="ZnF_C2H2"/>
    <property type="match status" value="4"/>
</dbReference>
<name>A0ABD3IK69_9MARC</name>
<evidence type="ECO:0000256" key="2">
    <source>
        <dbReference type="SAM" id="MobiDB-lite"/>
    </source>
</evidence>
<feature type="compositionally biased region" description="Polar residues" evidence="2">
    <location>
        <begin position="1"/>
        <end position="10"/>
    </location>
</feature>
<dbReference type="Pfam" id="PF12874">
    <property type="entry name" value="zf-met"/>
    <property type="match status" value="1"/>
</dbReference>
<feature type="region of interest" description="Disordered" evidence="2">
    <location>
        <begin position="211"/>
        <end position="299"/>
    </location>
</feature>
<keyword evidence="1" id="KW-0479">Metal-binding</keyword>
<feature type="compositionally biased region" description="Low complexity" evidence="2">
    <location>
        <begin position="230"/>
        <end position="240"/>
    </location>
</feature>
<keyword evidence="1" id="KW-0862">Zinc</keyword>
<reference evidence="4 5" key="1">
    <citation type="submission" date="2024-09" db="EMBL/GenBank/DDBJ databases">
        <title>Chromosome-scale assembly of Riccia sorocarpa.</title>
        <authorList>
            <person name="Paukszto L."/>
        </authorList>
    </citation>
    <scope>NUCLEOTIDE SEQUENCE [LARGE SCALE GENOMIC DNA]</scope>
    <source>
        <strain evidence="4">LP-2024</strain>
        <tissue evidence="4">Aerial parts of the thallus</tissue>
    </source>
</reference>
<dbReference type="InterPro" id="IPR037472">
    <property type="entry name" value="MBD8"/>
</dbReference>
<dbReference type="EMBL" id="JBJQOH010000001">
    <property type="protein sequence ID" value="KAL3701914.1"/>
    <property type="molecule type" value="Genomic_DNA"/>
</dbReference>
<dbReference type="Proteomes" id="UP001633002">
    <property type="component" value="Unassembled WGS sequence"/>
</dbReference>
<feature type="region of interest" description="Disordered" evidence="2">
    <location>
        <begin position="1"/>
        <end position="32"/>
    </location>
</feature>
<keyword evidence="1" id="KW-0863">Zinc-finger</keyword>
<feature type="region of interest" description="Disordered" evidence="2">
    <location>
        <begin position="113"/>
        <end position="169"/>
    </location>
</feature>
<dbReference type="PANTHER" id="PTHR37701">
    <property type="entry name" value="METHYL-CPG-BINDING DOMAIN-CONTAINING PROTEIN 8"/>
    <property type="match status" value="1"/>
</dbReference>
<feature type="region of interest" description="Disordered" evidence="2">
    <location>
        <begin position="178"/>
        <end position="197"/>
    </location>
</feature>
<evidence type="ECO:0000259" key="3">
    <source>
        <dbReference type="PROSITE" id="PS50157"/>
    </source>
</evidence>
<accession>A0ABD3IK69</accession>
<dbReference type="PROSITE" id="PS00028">
    <property type="entry name" value="ZINC_FINGER_C2H2_1"/>
    <property type="match status" value="4"/>
</dbReference>
<feature type="compositionally biased region" description="Basic and acidic residues" evidence="2">
    <location>
        <begin position="11"/>
        <end position="23"/>
    </location>
</feature>
<evidence type="ECO:0000313" key="5">
    <source>
        <dbReference type="Proteomes" id="UP001633002"/>
    </source>
</evidence>
<dbReference type="AlphaFoldDB" id="A0ABD3IK69"/>
<feature type="domain" description="C2H2-type" evidence="3">
    <location>
        <begin position="845"/>
        <end position="872"/>
    </location>
</feature>